<reference evidence="1" key="2">
    <citation type="submission" date="2021-09" db="EMBL/GenBank/DDBJ databases">
        <authorList>
            <person name="Gilroy R."/>
        </authorList>
    </citation>
    <scope>NUCLEOTIDE SEQUENCE</scope>
    <source>
        <strain evidence="1">ChiHjej13B12-14962</strain>
    </source>
</reference>
<organism evidence="1 2">
    <name type="scientific">Enteractinococcus helveticum</name>
    <dbReference type="NCBI Taxonomy" id="1837282"/>
    <lineage>
        <taxon>Bacteria</taxon>
        <taxon>Bacillati</taxon>
        <taxon>Actinomycetota</taxon>
        <taxon>Actinomycetes</taxon>
        <taxon>Micrococcales</taxon>
        <taxon>Micrococcaceae</taxon>
    </lineage>
</organism>
<feature type="non-terminal residue" evidence="1">
    <location>
        <position position="64"/>
    </location>
</feature>
<dbReference type="Proteomes" id="UP000703315">
    <property type="component" value="Unassembled WGS sequence"/>
</dbReference>
<dbReference type="EMBL" id="DYXC01000084">
    <property type="protein sequence ID" value="HJF14770.1"/>
    <property type="molecule type" value="Genomic_DNA"/>
</dbReference>
<reference evidence="1" key="1">
    <citation type="journal article" date="2021" name="PeerJ">
        <title>Extensive microbial diversity within the chicken gut microbiome revealed by metagenomics and culture.</title>
        <authorList>
            <person name="Gilroy R."/>
            <person name="Ravi A."/>
            <person name="Getino M."/>
            <person name="Pursley I."/>
            <person name="Horton D.L."/>
            <person name="Alikhan N.F."/>
            <person name="Baker D."/>
            <person name="Gharbi K."/>
            <person name="Hall N."/>
            <person name="Watson M."/>
            <person name="Adriaenssens E.M."/>
            <person name="Foster-Nyarko E."/>
            <person name="Jarju S."/>
            <person name="Secka A."/>
            <person name="Antonio M."/>
            <person name="Oren A."/>
            <person name="Chaudhuri R.R."/>
            <person name="La Ragione R."/>
            <person name="Hildebrand F."/>
            <person name="Pallen M.J."/>
        </authorList>
    </citation>
    <scope>NUCLEOTIDE SEQUENCE</scope>
    <source>
        <strain evidence="1">ChiHjej13B12-14962</strain>
    </source>
</reference>
<gene>
    <name evidence="1" type="ORF">K8V32_08180</name>
</gene>
<dbReference type="AlphaFoldDB" id="A0A921FMV8"/>
<accession>A0A921FMV8</accession>
<proteinExistence type="predicted"/>
<sequence>MKKLDNSPRCGICATKLVKNGKTSAGKTRWRCKHCGASTTQRRPDSVAKAQFTGWLDWLLSKKS</sequence>
<comment type="caution">
    <text evidence="1">The sequence shown here is derived from an EMBL/GenBank/DDBJ whole genome shotgun (WGS) entry which is preliminary data.</text>
</comment>
<evidence type="ECO:0000313" key="1">
    <source>
        <dbReference type="EMBL" id="HJF14770.1"/>
    </source>
</evidence>
<name>A0A921FMV8_9MICC</name>
<evidence type="ECO:0000313" key="2">
    <source>
        <dbReference type="Proteomes" id="UP000703315"/>
    </source>
</evidence>
<protein>
    <submittedName>
        <fullName evidence="1">IS256 family transposase</fullName>
    </submittedName>
</protein>